<proteinExistence type="predicted"/>
<reference evidence="3 4" key="1">
    <citation type="submission" date="2017-06" db="EMBL/GenBank/DDBJ databases">
        <authorList>
            <person name="Kim H.J."/>
            <person name="Triplett B.A."/>
        </authorList>
    </citation>
    <scope>NUCLEOTIDE SEQUENCE [LARGE SCALE GENOMIC DNA]</scope>
    <source>
        <strain evidence="3 4">DSM 19307</strain>
    </source>
</reference>
<feature type="transmembrane region" description="Helical" evidence="2">
    <location>
        <begin position="83"/>
        <end position="99"/>
    </location>
</feature>
<accession>A0A239HFV3</accession>
<gene>
    <name evidence="3" type="ORF">SAMN05421640_1283</name>
</gene>
<feature type="coiled-coil region" evidence="1">
    <location>
        <begin position="186"/>
        <end position="213"/>
    </location>
</feature>
<sequence>MQIWLIAVVIGSLRALYGVIMDLISAPIIKEELIVDGLLTLAFVSITIGIYRGVIKKIPILITIVLIVLLCINMVQFGGVEGMTDFNLFGLGAFIILGHHKKDLKFLLPFYITCVLLVLLDGITIKFLQSVFFIELLHTKEDFIVITLSIGALVYYFKYAMVNENTYLSQQKIGLKNKIEIRKNQLEAIDKQRKQLLLQADSITEELNQQSDELNKHHSAINNHMNVVKKKMEQPVKELLELCEELVESNPYDGSILQSAKELERAIHQFENPGDDR</sequence>
<feature type="transmembrane region" description="Helical" evidence="2">
    <location>
        <begin position="143"/>
        <end position="162"/>
    </location>
</feature>
<feature type="transmembrane region" description="Helical" evidence="2">
    <location>
        <begin position="106"/>
        <end position="128"/>
    </location>
</feature>
<feature type="transmembrane region" description="Helical" evidence="2">
    <location>
        <begin position="58"/>
        <end position="77"/>
    </location>
</feature>
<keyword evidence="2" id="KW-1133">Transmembrane helix</keyword>
<dbReference type="Proteomes" id="UP000198393">
    <property type="component" value="Unassembled WGS sequence"/>
</dbReference>
<keyword evidence="1" id="KW-0175">Coiled coil</keyword>
<protein>
    <submittedName>
        <fullName evidence="3">Uncharacterized protein</fullName>
    </submittedName>
</protein>
<keyword evidence="2" id="KW-0812">Transmembrane</keyword>
<dbReference type="EMBL" id="FZPD01000002">
    <property type="protein sequence ID" value="SNS80025.1"/>
    <property type="molecule type" value="Genomic_DNA"/>
</dbReference>
<organism evidence="3 4">
    <name type="scientific">Ekhidna lutea</name>
    <dbReference type="NCBI Taxonomy" id="447679"/>
    <lineage>
        <taxon>Bacteria</taxon>
        <taxon>Pseudomonadati</taxon>
        <taxon>Bacteroidota</taxon>
        <taxon>Cytophagia</taxon>
        <taxon>Cytophagales</taxon>
        <taxon>Reichenbachiellaceae</taxon>
        <taxon>Ekhidna</taxon>
    </lineage>
</organism>
<feature type="transmembrane region" description="Helical" evidence="2">
    <location>
        <begin position="34"/>
        <end position="51"/>
    </location>
</feature>
<name>A0A239HFV3_EKHLU</name>
<evidence type="ECO:0000313" key="4">
    <source>
        <dbReference type="Proteomes" id="UP000198393"/>
    </source>
</evidence>
<keyword evidence="4" id="KW-1185">Reference proteome</keyword>
<evidence type="ECO:0000313" key="3">
    <source>
        <dbReference type="EMBL" id="SNS80025.1"/>
    </source>
</evidence>
<evidence type="ECO:0000256" key="2">
    <source>
        <dbReference type="SAM" id="Phobius"/>
    </source>
</evidence>
<dbReference type="AlphaFoldDB" id="A0A239HFV3"/>
<keyword evidence="2" id="KW-0472">Membrane</keyword>
<evidence type="ECO:0000256" key="1">
    <source>
        <dbReference type="SAM" id="Coils"/>
    </source>
</evidence>